<dbReference type="GeneID" id="93710005"/>
<organism evidence="1 2">
    <name type="scientific">Priestia endophytica DSM 13796</name>
    <dbReference type="NCBI Taxonomy" id="1121089"/>
    <lineage>
        <taxon>Bacteria</taxon>
        <taxon>Bacillati</taxon>
        <taxon>Bacillota</taxon>
        <taxon>Bacilli</taxon>
        <taxon>Bacillales</taxon>
        <taxon>Bacillaceae</taxon>
        <taxon>Priestia</taxon>
    </lineage>
</organism>
<evidence type="ECO:0000313" key="2">
    <source>
        <dbReference type="Proteomes" id="UP000182762"/>
    </source>
</evidence>
<evidence type="ECO:0000313" key="1">
    <source>
        <dbReference type="EMBL" id="SFQ39913.1"/>
    </source>
</evidence>
<dbReference type="RefSeq" id="WP_061803703.1">
    <property type="nucleotide sequence ID" value="NZ_FOXX01000002.1"/>
</dbReference>
<dbReference type="InterPro" id="IPR025616">
    <property type="entry name" value="YpjP"/>
</dbReference>
<dbReference type="Proteomes" id="UP000182762">
    <property type="component" value="Unassembled WGS sequence"/>
</dbReference>
<dbReference type="EMBL" id="FOXX01000002">
    <property type="protein sequence ID" value="SFQ39913.1"/>
    <property type="molecule type" value="Genomic_DNA"/>
</dbReference>
<accession>A0A1I5Y6W5</accession>
<keyword evidence="2" id="KW-1185">Reference proteome</keyword>
<sequence>MPKWLRKTFIVLITVFTFGLVSPPDYLYVDDVKADKPEKQSYIEDVAIPYSEETSYSYSPPLSKEDFVTNALAEAESQSFQKFGTKISPVIEEEFREAILPKIEEALTEVSEQADEGELSNLGITESPSGGYGEKIFNVYNRETGEDVIRFHVRRDHPPKDGYWFNFHYHTSEDGFQKHYDLGKIYWNQNMPPKWLN</sequence>
<comment type="caution">
    <text evidence="1">The sequence shown here is derived from an EMBL/GenBank/DDBJ whole genome shotgun (WGS) entry which is preliminary data.</text>
</comment>
<proteinExistence type="predicted"/>
<gene>
    <name evidence="1" type="ORF">SAMN02745910_01281</name>
</gene>
<protein>
    <submittedName>
        <fullName evidence="1">YpjP-like protein</fullName>
    </submittedName>
</protein>
<dbReference type="Pfam" id="PF14005">
    <property type="entry name" value="YpjP"/>
    <property type="match status" value="1"/>
</dbReference>
<reference evidence="1 2" key="1">
    <citation type="submission" date="2016-10" db="EMBL/GenBank/DDBJ databases">
        <authorList>
            <person name="Varghese N."/>
            <person name="Submissions S."/>
        </authorList>
    </citation>
    <scope>NUCLEOTIDE SEQUENCE [LARGE SCALE GENOMIC DNA]</scope>
    <source>
        <strain evidence="1 2">DSM 13796</strain>
    </source>
</reference>
<name>A0A1I5Y6W5_9BACI</name>